<evidence type="ECO:0000313" key="2">
    <source>
        <dbReference type="EMBL" id="SBV29652.1"/>
    </source>
</evidence>
<keyword evidence="3" id="KW-1185">Reference proteome</keyword>
<dbReference type="STRING" id="307121.GA0070620_5232"/>
<dbReference type="InterPro" id="IPR035165">
    <property type="entry name" value="DUF5319"/>
</dbReference>
<reference evidence="3" key="1">
    <citation type="submission" date="2016-06" db="EMBL/GenBank/DDBJ databases">
        <authorList>
            <person name="Varghese N."/>
        </authorList>
    </citation>
    <scope>NUCLEOTIDE SEQUENCE [LARGE SCALE GENOMIC DNA]</scope>
    <source>
        <strain evidence="3">DSM 45344</strain>
    </source>
</reference>
<proteinExistence type="predicted"/>
<sequence>MSSRGQGARARATGRASARRWVYGEGVHEEPIDPFNGDPADPAAGLHDPGDDAPLDPLTEVERQDVLEDLADLEIYQALLAPIGVRGLVIECEDCREPHYFDWDLLRGNLRHLLSSGRPRVHEPAYDPDPDHYVTWEYARGYADGVHDTLTDGHDEEPSAEA</sequence>
<gene>
    <name evidence="2" type="ORF">GA0070620_5232</name>
</gene>
<dbReference type="EMBL" id="LT598496">
    <property type="protein sequence ID" value="SBV29652.1"/>
    <property type="molecule type" value="Genomic_DNA"/>
</dbReference>
<accession>A0A1C3NAN7</accession>
<name>A0A1C3NAN7_9ACTN</name>
<dbReference type="AlphaFoldDB" id="A0A1C3NAN7"/>
<dbReference type="PATRIC" id="fig|307121.4.peg.5335"/>
<organism evidence="2 3">
    <name type="scientific">Micromonospora krabiensis</name>
    <dbReference type="NCBI Taxonomy" id="307121"/>
    <lineage>
        <taxon>Bacteria</taxon>
        <taxon>Bacillati</taxon>
        <taxon>Actinomycetota</taxon>
        <taxon>Actinomycetes</taxon>
        <taxon>Micromonosporales</taxon>
        <taxon>Micromonosporaceae</taxon>
        <taxon>Micromonospora</taxon>
    </lineage>
</organism>
<feature type="region of interest" description="Disordered" evidence="1">
    <location>
        <begin position="29"/>
        <end position="59"/>
    </location>
</feature>
<evidence type="ECO:0000313" key="3">
    <source>
        <dbReference type="Proteomes" id="UP000199393"/>
    </source>
</evidence>
<evidence type="ECO:0008006" key="4">
    <source>
        <dbReference type="Google" id="ProtNLM"/>
    </source>
</evidence>
<dbReference type="Pfam" id="PF17252">
    <property type="entry name" value="DUF5319"/>
    <property type="match status" value="1"/>
</dbReference>
<evidence type="ECO:0000256" key="1">
    <source>
        <dbReference type="SAM" id="MobiDB-lite"/>
    </source>
</evidence>
<dbReference type="Proteomes" id="UP000199393">
    <property type="component" value="Chromosome I"/>
</dbReference>
<protein>
    <recommendedName>
        <fullName evidence="4">DUF5319 domain-containing protein</fullName>
    </recommendedName>
</protein>